<dbReference type="Proteomes" id="UP001362999">
    <property type="component" value="Unassembled WGS sequence"/>
</dbReference>
<sequence length="907" mass="105115">MPKTKKKSIKSSNPPKYCRHCDSNQSSQGFTRHEQYCKRNNEMRNHARRRRAKKSISCGVYRIFMFPVPFGPHLPEAYILSVPHEKDNREPKSFIYPTEIISLCDSPPSMKSDTADLGRLKNMLSASRPYAPWNSLADFEYTEMAVQGVMSKKIIDKQLRKLADSWTNEGGSKITMHNFRDYKRSLDKGRTLGVNFSQRTVAAELWGEQKTYTFCFRDPWQWILSLVTDPGLARVSEWQSRQLFYCENGHTERKPYYDYPPNPHMHCWLPLHIWLDKGLVTSHVKMFPIVLRALWLPSEIRNASGNGGGVIVGFMVMVLDPGNSEERTERQNYGFAQFKREIYQQVLEIIFESIWRKASTGELVECGDTVDRVLYPGFLIESLDFEEAWNFTCCRAGRAKHPCARCLVSQDMLHCLQKSFPARNSSEMRAAIDRSRRAPNATQGEKILMDFGLHDIVHFMWNIRFSDPHQAMTYDLVHFDESGKWAHHLWVLTLDLLKRLSLLTKATELMAEFPRWRNLKHINDLATKDFSDGQTHLDILKCIIYILCELLPAKSPLIPCIRALLQCRMVLGLKVMTQSRKVVVERFIKNYEHWCKKVFEEHGKSFRFPKQHFLAHALEDVRLKGVLRNATTRTGEGTHQEVSQHFQQTNMRNAEAQITVRDEDQEAVARTRLIVYDFFKSNGDNPCPDDTEAESLEGFGRRILKSKLAPGSPANHWIFEIFTAGNNPVYRAFDPRLRDFPHAQFPAEYLTYEDTIMEVETFQCLYLSYQSREDWRNAEDILRCNSNWNKEGPRYDCIMFNSDEPGVACARLRSLIRCKLPSSRIVNLAVVNPMKISKWRPKTVWDGCLVYEEGKEFSFLLLDYVIRGALLAPAHGARSTQQLRYLVDGVDGDMFLRILNAIEHACY</sequence>
<proteinExistence type="predicted"/>
<dbReference type="EMBL" id="JAWWNJ010000080">
    <property type="protein sequence ID" value="KAK7002054.1"/>
    <property type="molecule type" value="Genomic_DNA"/>
</dbReference>
<dbReference type="AlphaFoldDB" id="A0AAW0A776"/>
<evidence type="ECO:0000256" key="1">
    <source>
        <dbReference type="SAM" id="MobiDB-lite"/>
    </source>
</evidence>
<evidence type="ECO:0000313" key="2">
    <source>
        <dbReference type="EMBL" id="KAK7002054.1"/>
    </source>
</evidence>
<gene>
    <name evidence="2" type="ORF">R3P38DRAFT_3326644</name>
</gene>
<evidence type="ECO:0000313" key="3">
    <source>
        <dbReference type="Proteomes" id="UP001362999"/>
    </source>
</evidence>
<evidence type="ECO:0008006" key="4">
    <source>
        <dbReference type="Google" id="ProtNLM"/>
    </source>
</evidence>
<accession>A0AAW0A776</accession>
<dbReference type="InterPro" id="IPR041078">
    <property type="entry name" value="Plavaka"/>
</dbReference>
<dbReference type="Pfam" id="PF18759">
    <property type="entry name" value="Plavaka"/>
    <property type="match status" value="1"/>
</dbReference>
<comment type="caution">
    <text evidence="2">The sequence shown here is derived from an EMBL/GenBank/DDBJ whole genome shotgun (WGS) entry which is preliminary data.</text>
</comment>
<name>A0AAW0A776_9AGAR</name>
<protein>
    <recommendedName>
        <fullName evidence="4">Transposase</fullName>
    </recommendedName>
</protein>
<keyword evidence="3" id="KW-1185">Reference proteome</keyword>
<reference evidence="2 3" key="1">
    <citation type="journal article" date="2024" name="J Genomics">
        <title>Draft genome sequencing and assembly of Favolaschia claudopus CIRM-BRFM 2984 isolated from oak limbs.</title>
        <authorList>
            <person name="Navarro D."/>
            <person name="Drula E."/>
            <person name="Chaduli D."/>
            <person name="Cazenave R."/>
            <person name="Ahrendt S."/>
            <person name="Wang J."/>
            <person name="Lipzen A."/>
            <person name="Daum C."/>
            <person name="Barry K."/>
            <person name="Grigoriev I.V."/>
            <person name="Favel A."/>
            <person name="Rosso M.N."/>
            <person name="Martin F."/>
        </authorList>
    </citation>
    <scope>NUCLEOTIDE SEQUENCE [LARGE SCALE GENOMIC DNA]</scope>
    <source>
        <strain evidence="2 3">CIRM-BRFM 2984</strain>
    </source>
</reference>
<organism evidence="2 3">
    <name type="scientific">Favolaschia claudopus</name>
    <dbReference type="NCBI Taxonomy" id="2862362"/>
    <lineage>
        <taxon>Eukaryota</taxon>
        <taxon>Fungi</taxon>
        <taxon>Dikarya</taxon>
        <taxon>Basidiomycota</taxon>
        <taxon>Agaricomycotina</taxon>
        <taxon>Agaricomycetes</taxon>
        <taxon>Agaricomycetidae</taxon>
        <taxon>Agaricales</taxon>
        <taxon>Marasmiineae</taxon>
        <taxon>Mycenaceae</taxon>
        <taxon>Favolaschia</taxon>
    </lineage>
</organism>
<feature type="region of interest" description="Disordered" evidence="1">
    <location>
        <begin position="1"/>
        <end position="33"/>
    </location>
</feature>